<dbReference type="GO" id="GO:0015935">
    <property type="term" value="C:small ribosomal subunit"/>
    <property type="evidence" value="ECO:0007669"/>
    <property type="project" value="TreeGrafter"/>
</dbReference>
<keyword evidence="5 8" id="KW-0689">Ribosomal protein</keyword>
<dbReference type="GO" id="GO:0003735">
    <property type="term" value="F:structural constituent of ribosome"/>
    <property type="evidence" value="ECO:0007669"/>
    <property type="project" value="InterPro"/>
</dbReference>
<evidence type="ECO:0000313" key="13">
    <source>
        <dbReference type="Proteomes" id="UP000823401"/>
    </source>
</evidence>
<dbReference type="Proteomes" id="UP000306420">
    <property type="component" value="Unassembled WGS sequence"/>
</dbReference>
<evidence type="ECO:0000256" key="7">
    <source>
        <dbReference type="ARBA" id="ARBA00035136"/>
    </source>
</evidence>
<keyword evidence="13" id="KW-1185">Reference proteome</keyword>
<keyword evidence="4 8" id="KW-0694">RNA-binding</keyword>
<evidence type="ECO:0000256" key="2">
    <source>
        <dbReference type="ARBA" id="ARBA00007634"/>
    </source>
</evidence>
<dbReference type="EMBL" id="VBSP01000049">
    <property type="protein sequence ID" value="TLQ39786.1"/>
    <property type="molecule type" value="Genomic_DNA"/>
</dbReference>
<dbReference type="HAMAP" id="MF_00500">
    <property type="entry name" value="Ribosomal_bS20"/>
    <property type="match status" value="1"/>
</dbReference>
<comment type="similarity">
    <text evidence="2 8">Belongs to the bacterial ribosomal protein bS20 family.</text>
</comment>
<dbReference type="GO" id="GO:0070181">
    <property type="term" value="F:small ribosomal subunit rRNA binding"/>
    <property type="evidence" value="ECO:0007669"/>
    <property type="project" value="TreeGrafter"/>
</dbReference>
<gene>
    <name evidence="8 11" type="primary">rpsT</name>
    <name evidence="11" type="ORF">FEZ33_10315</name>
    <name evidence="10" type="ORF">HYQ42_11010</name>
</gene>
<evidence type="ECO:0000256" key="8">
    <source>
        <dbReference type="HAMAP-Rule" id="MF_00500"/>
    </source>
</evidence>
<proteinExistence type="inferred from homology"/>
<evidence type="ECO:0000313" key="11">
    <source>
        <dbReference type="EMBL" id="TLQ39786.1"/>
    </source>
</evidence>
<dbReference type="GO" id="GO:0006412">
    <property type="term" value="P:translation"/>
    <property type="evidence" value="ECO:0007669"/>
    <property type="project" value="UniProtKB-UniRule"/>
</dbReference>
<evidence type="ECO:0000256" key="1">
    <source>
        <dbReference type="ARBA" id="ARBA00003134"/>
    </source>
</evidence>
<dbReference type="NCBIfam" id="TIGR00029">
    <property type="entry name" value="S20"/>
    <property type="match status" value="1"/>
</dbReference>
<keyword evidence="6 8" id="KW-0687">Ribonucleoprotein</keyword>
<reference evidence="10 13" key="2">
    <citation type="submission" date="2020-07" db="EMBL/GenBank/DDBJ databases">
        <title>Facklamia lactis sp. nov., isolated from raw milk.</title>
        <authorList>
            <person name="Doll E.V."/>
            <person name="Huptas C."/>
            <person name="Staib L."/>
            <person name="Wenning M."/>
            <person name="Scherer S."/>
        </authorList>
    </citation>
    <scope>NUCLEOTIDE SEQUENCE [LARGE SCALE GENOMIC DNA]</scope>
    <source>
        <strain evidence="10 13">DSM 104272</strain>
    </source>
</reference>
<organism evidence="11 12">
    <name type="scientific">Ruoffia tabacinasalis</name>
    <dbReference type="NCBI Taxonomy" id="87458"/>
    <lineage>
        <taxon>Bacteria</taxon>
        <taxon>Bacillati</taxon>
        <taxon>Bacillota</taxon>
        <taxon>Bacilli</taxon>
        <taxon>Lactobacillales</taxon>
        <taxon>Aerococcaceae</taxon>
        <taxon>Ruoffia</taxon>
    </lineage>
</organism>
<dbReference type="PANTHER" id="PTHR33398">
    <property type="entry name" value="30S RIBOSOMAL PROTEIN S20"/>
    <property type="match status" value="1"/>
</dbReference>
<evidence type="ECO:0000256" key="4">
    <source>
        <dbReference type="ARBA" id="ARBA00022884"/>
    </source>
</evidence>
<evidence type="ECO:0000256" key="6">
    <source>
        <dbReference type="ARBA" id="ARBA00023274"/>
    </source>
</evidence>
<name>A0A5R9DU13_9LACT</name>
<protein>
    <recommendedName>
        <fullName evidence="7 8">Small ribosomal subunit protein bS20</fullName>
    </recommendedName>
</protein>
<evidence type="ECO:0000313" key="12">
    <source>
        <dbReference type="Proteomes" id="UP000306420"/>
    </source>
</evidence>
<dbReference type="InterPro" id="IPR036510">
    <property type="entry name" value="Ribosomal_bS20_sf"/>
</dbReference>
<dbReference type="Proteomes" id="UP000823401">
    <property type="component" value="Unassembled WGS sequence"/>
</dbReference>
<dbReference type="OrthoDB" id="9808392at2"/>
<dbReference type="PANTHER" id="PTHR33398:SF1">
    <property type="entry name" value="SMALL RIBOSOMAL SUBUNIT PROTEIN BS20C"/>
    <property type="match status" value="1"/>
</dbReference>
<evidence type="ECO:0000256" key="5">
    <source>
        <dbReference type="ARBA" id="ARBA00022980"/>
    </source>
</evidence>
<dbReference type="InterPro" id="IPR002583">
    <property type="entry name" value="Ribosomal_bS20"/>
</dbReference>
<reference evidence="11 12" key="1">
    <citation type="submission" date="2019-05" db="EMBL/GenBank/DDBJ databases">
        <title>The metagenome of a microbial culture collection derived from dairy environment covers the genomic content of the human microbiome.</title>
        <authorList>
            <person name="Roder T."/>
            <person name="Wuthrich D."/>
            <person name="Sattari Z."/>
            <person name="Von Ah U."/>
            <person name="Bar C."/>
            <person name="Ronchi F."/>
            <person name="Macpherson A.J."/>
            <person name="Ganal-Vonarburg S.C."/>
            <person name="Bruggmann R."/>
            <person name="Vergeres G."/>
        </authorList>
    </citation>
    <scope>NUCLEOTIDE SEQUENCE [LARGE SCALE GENOMIC DNA]</scope>
    <source>
        <strain evidence="11 12">FAM 24227</strain>
    </source>
</reference>
<dbReference type="GO" id="GO:0005829">
    <property type="term" value="C:cytosol"/>
    <property type="evidence" value="ECO:0007669"/>
    <property type="project" value="TreeGrafter"/>
</dbReference>
<evidence type="ECO:0000256" key="9">
    <source>
        <dbReference type="SAM" id="MobiDB-lite"/>
    </source>
</evidence>
<comment type="caution">
    <text evidence="11">The sequence shown here is derived from an EMBL/GenBank/DDBJ whole genome shotgun (WGS) entry which is preliminary data.</text>
</comment>
<keyword evidence="3 8" id="KW-0699">rRNA-binding</keyword>
<comment type="function">
    <text evidence="1 8">Binds directly to 16S ribosomal RNA.</text>
</comment>
<dbReference type="FunFam" id="1.20.58.110:FF:000001">
    <property type="entry name" value="30S ribosomal protein S20"/>
    <property type="match status" value="1"/>
</dbReference>
<evidence type="ECO:0000313" key="10">
    <source>
        <dbReference type="EMBL" id="MBG9979303.1"/>
    </source>
</evidence>
<dbReference type="Pfam" id="PF01649">
    <property type="entry name" value="Ribosomal_S20p"/>
    <property type="match status" value="1"/>
</dbReference>
<sequence>MANSKSAIKRARQSSVKEQRNTAQVSKMRSLIKDFRNAVETGEGDVNELFAKASKQIDRTAGKGLIHANKAARNKSTLANLMNK</sequence>
<accession>A0A5R9DU13</accession>
<dbReference type="Gene3D" id="1.20.58.110">
    <property type="entry name" value="Ribosomal protein S20"/>
    <property type="match status" value="1"/>
</dbReference>
<dbReference type="RefSeq" id="WP_138405307.1">
    <property type="nucleotide sequence ID" value="NZ_CP144682.1"/>
</dbReference>
<dbReference type="AlphaFoldDB" id="A0A5R9DU13"/>
<evidence type="ECO:0000256" key="3">
    <source>
        <dbReference type="ARBA" id="ARBA00022730"/>
    </source>
</evidence>
<dbReference type="SUPFAM" id="SSF46992">
    <property type="entry name" value="Ribosomal protein S20"/>
    <property type="match status" value="1"/>
</dbReference>
<feature type="region of interest" description="Disordered" evidence="9">
    <location>
        <begin position="1"/>
        <end position="27"/>
    </location>
</feature>
<dbReference type="EMBL" id="JACCEL010000045">
    <property type="protein sequence ID" value="MBG9979303.1"/>
    <property type="molecule type" value="Genomic_DNA"/>
</dbReference>